<dbReference type="PRINTS" id="PR01874">
    <property type="entry name" value="DNAREPAIRADA"/>
</dbReference>
<evidence type="ECO:0000256" key="2">
    <source>
        <dbReference type="ARBA" id="ARBA00022840"/>
    </source>
</evidence>
<feature type="domain" description="KaiC" evidence="3">
    <location>
        <begin position="4"/>
        <end position="242"/>
    </location>
</feature>
<evidence type="ECO:0000313" key="5">
    <source>
        <dbReference type="Proteomes" id="UP000237684"/>
    </source>
</evidence>
<dbReference type="InterPro" id="IPR014774">
    <property type="entry name" value="KaiC-like_dom"/>
</dbReference>
<dbReference type="EMBL" id="NIGF01000003">
    <property type="protein sequence ID" value="PQV64849.1"/>
    <property type="molecule type" value="Genomic_DNA"/>
</dbReference>
<dbReference type="OrthoDB" id="9784342at2"/>
<protein>
    <submittedName>
        <fullName evidence="4">Circadian clock protein KaiC</fullName>
    </submittedName>
</protein>
<dbReference type="Pfam" id="PF06745">
    <property type="entry name" value="ATPase"/>
    <property type="match status" value="1"/>
</dbReference>
<name>A0A2S8SVM9_9BACT</name>
<dbReference type="PANTHER" id="PTHR43637">
    <property type="entry name" value="UPF0273 PROTEIN TM_0370"/>
    <property type="match status" value="1"/>
</dbReference>
<dbReference type="RefSeq" id="WP_105482727.1">
    <property type="nucleotide sequence ID" value="NZ_NIGF01000003.1"/>
</dbReference>
<reference evidence="4 5" key="1">
    <citation type="journal article" date="2018" name="Syst. Appl. Microbiol.">
        <title>Abditibacterium utsteinense sp. nov., the first cultivated member of candidate phylum FBP, isolated from ice-free Antarctic soil samples.</title>
        <authorList>
            <person name="Tahon G."/>
            <person name="Tytgat B."/>
            <person name="Lebbe L."/>
            <person name="Carlier A."/>
            <person name="Willems A."/>
        </authorList>
    </citation>
    <scope>NUCLEOTIDE SEQUENCE [LARGE SCALE GENOMIC DNA]</scope>
    <source>
        <strain evidence="4 5">LMG 29911</strain>
    </source>
</reference>
<evidence type="ECO:0000259" key="3">
    <source>
        <dbReference type="PROSITE" id="PS51146"/>
    </source>
</evidence>
<accession>A0A2S8SVM9</accession>
<organism evidence="4 5">
    <name type="scientific">Abditibacterium utsteinense</name>
    <dbReference type="NCBI Taxonomy" id="1960156"/>
    <lineage>
        <taxon>Bacteria</taxon>
        <taxon>Pseudomonadati</taxon>
        <taxon>Abditibacteriota</taxon>
        <taxon>Abditibacteriia</taxon>
        <taxon>Abditibacteriales</taxon>
        <taxon>Abditibacteriaceae</taxon>
        <taxon>Abditibacterium</taxon>
    </lineage>
</organism>
<evidence type="ECO:0000256" key="1">
    <source>
        <dbReference type="ARBA" id="ARBA00022741"/>
    </source>
</evidence>
<keyword evidence="1" id="KW-0547">Nucleotide-binding</keyword>
<dbReference type="GO" id="GO:0005524">
    <property type="term" value="F:ATP binding"/>
    <property type="evidence" value="ECO:0007669"/>
    <property type="project" value="UniProtKB-KW"/>
</dbReference>
<dbReference type="PANTHER" id="PTHR43637:SF1">
    <property type="entry name" value="UPF0273 PROTEIN TM_0370"/>
    <property type="match status" value="1"/>
</dbReference>
<sequence>MARTRVPTGVEGLDEILSGGLPQGKSYLLTGEPGTGKTTFCAGFILEGLKRGENGIYISVDEKPAHVVEDAESLGWDLRTPVEQGKLTLLDVSPYFNWVRQGKNNVIDTAEVIQDLSKQIRRINAKRLVFDSIVPLVLHRERVHDVQEFIRELIFSIDDNLGCTTIMTSHIWPGAIGQAEHSVEEFLVSGVVQLRLVKSAEGRYRRAMFVRKMRATPLELREHAYEIQHGRGLVVTEPLLDD</sequence>
<proteinExistence type="predicted"/>
<evidence type="ECO:0000313" key="4">
    <source>
        <dbReference type="EMBL" id="PQV64849.1"/>
    </source>
</evidence>
<dbReference type="PROSITE" id="PS51146">
    <property type="entry name" value="KAIC"/>
    <property type="match status" value="1"/>
</dbReference>
<dbReference type="AlphaFoldDB" id="A0A2S8SVM9"/>
<dbReference type="SUPFAM" id="SSF52540">
    <property type="entry name" value="P-loop containing nucleoside triphosphate hydrolases"/>
    <property type="match status" value="1"/>
</dbReference>
<keyword evidence="5" id="KW-1185">Reference proteome</keyword>
<keyword evidence="2" id="KW-0067">ATP-binding</keyword>
<gene>
    <name evidence="4" type="ORF">B1R32_103116</name>
</gene>
<dbReference type="InterPro" id="IPR027417">
    <property type="entry name" value="P-loop_NTPase"/>
</dbReference>
<dbReference type="Gene3D" id="3.40.50.300">
    <property type="entry name" value="P-loop containing nucleotide triphosphate hydrolases"/>
    <property type="match status" value="1"/>
</dbReference>
<dbReference type="Proteomes" id="UP000237684">
    <property type="component" value="Unassembled WGS sequence"/>
</dbReference>
<dbReference type="InParanoid" id="A0A2S8SVM9"/>
<comment type="caution">
    <text evidence="4">The sequence shown here is derived from an EMBL/GenBank/DDBJ whole genome shotgun (WGS) entry which is preliminary data.</text>
</comment>
<dbReference type="InterPro" id="IPR010624">
    <property type="entry name" value="KaiC_dom"/>
</dbReference>